<organism evidence="2 3">
    <name type="scientific">Melghirimyces algeriensis</name>
    <dbReference type="NCBI Taxonomy" id="910412"/>
    <lineage>
        <taxon>Bacteria</taxon>
        <taxon>Bacillati</taxon>
        <taxon>Bacillota</taxon>
        <taxon>Bacilli</taxon>
        <taxon>Bacillales</taxon>
        <taxon>Thermoactinomycetaceae</taxon>
        <taxon>Melghirimyces</taxon>
    </lineage>
</organism>
<dbReference type="SUPFAM" id="SSF160631">
    <property type="entry name" value="SMI1/KNR4-like"/>
    <property type="match status" value="1"/>
</dbReference>
<dbReference type="RefSeq" id="WP_246064897.1">
    <property type="nucleotide sequence ID" value="NZ_FXTI01000004.1"/>
</dbReference>
<evidence type="ECO:0000313" key="3">
    <source>
        <dbReference type="Proteomes" id="UP000315636"/>
    </source>
</evidence>
<dbReference type="InterPro" id="IPR018958">
    <property type="entry name" value="Knr4/Smi1-like_dom"/>
</dbReference>
<dbReference type="Gene3D" id="3.40.1580.10">
    <property type="entry name" value="SMI1/KNR4-like"/>
    <property type="match status" value="1"/>
</dbReference>
<dbReference type="Proteomes" id="UP000315636">
    <property type="component" value="Unassembled WGS sequence"/>
</dbReference>
<dbReference type="InterPro" id="IPR037883">
    <property type="entry name" value="Knr4/Smi1-like_sf"/>
</dbReference>
<name>A0A521CWN5_9BACL</name>
<sequence>MVRWKSSNKTATDTEIQIVEKELDIRFPQDFVLCVKKNNGGCPEPNVINIKGSGEVFRQLLDFHHDQPMYIVEEAEDLQIEGLSERIIPFANDPFGNYFCFDYRESESNPAIVFYDHETDPDDDMALTYVCDTFTELIESLHEGNS</sequence>
<reference evidence="2 3" key="1">
    <citation type="submission" date="2017-05" db="EMBL/GenBank/DDBJ databases">
        <authorList>
            <person name="Varghese N."/>
            <person name="Submissions S."/>
        </authorList>
    </citation>
    <scope>NUCLEOTIDE SEQUENCE [LARGE SCALE GENOMIC DNA]</scope>
    <source>
        <strain evidence="2 3">DSM 45474</strain>
    </source>
</reference>
<keyword evidence="3" id="KW-1185">Reference proteome</keyword>
<dbReference type="SMART" id="SM00860">
    <property type="entry name" value="SMI1_KNR4"/>
    <property type="match status" value="1"/>
</dbReference>
<gene>
    <name evidence="2" type="ORF">SAMN06264849_104264</name>
</gene>
<dbReference type="Pfam" id="PF09346">
    <property type="entry name" value="SMI1_KNR4"/>
    <property type="match status" value="1"/>
</dbReference>
<feature type="domain" description="Knr4/Smi1-like" evidence="1">
    <location>
        <begin position="10"/>
        <end position="140"/>
    </location>
</feature>
<evidence type="ECO:0000259" key="1">
    <source>
        <dbReference type="SMART" id="SM00860"/>
    </source>
</evidence>
<accession>A0A521CWN5</accession>
<dbReference type="AlphaFoldDB" id="A0A521CWN5"/>
<evidence type="ECO:0000313" key="2">
    <source>
        <dbReference type="EMBL" id="SMO63818.1"/>
    </source>
</evidence>
<dbReference type="EMBL" id="FXTI01000004">
    <property type="protein sequence ID" value="SMO63818.1"/>
    <property type="molecule type" value="Genomic_DNA"/>
</dbReference>
<proteinExistence type="predicted"/>
<protein>
    <submittedName>
        <fullName evidence="2">SMI1-KNR4 cell-wall</fullName>
    </submittedName>
</protein>